<evidence type="ECO:0000313" key="1">
    <source>
        <dbReference type="EMBL" id="MBK5145972.1"/>
    </source>
</evidence>
<organism evidence="1 2">
    <name type="scientific">Limnobaculum allomyrinae</name>
    <dbReference type="NCBI Taxonomy" id="2791986"/>
    <lineage>
        <taxon>Bacteria</taxon>
        <taxon>Pseudomonadati</taxon>
        <taxon>Pseudomonadota</taxon>
        <taxon>Gammaproteobacteria</taxon>
        <taxon>Enterobacterales</taxon>
        <taxon>Budviciaceae</taxon>
        <taxon>Limnobaculum</taxon>
    </lineage>
</organism>
<evidence type="ECO:0000313" key="2">
    <source>
        <dbReference type="Proteomes" id="UP001296921"/>
    </source>
</evidence>
<reference evidence="1 2" key="1">
    <citation type="submission" date="2020-11" db="EMBL/GenBank/DDBJ databases">
        <title>Insectihabitans protaetiae gen. nov. sp. nov. and Insectihabitans allomyrinae sp. nov., isolated from larvae of Protaetia brevitarsis seulensis and Allomyrina dichotoma, respectively.</title>
        <authorList>
            <person name="Lee S.D."/>
            <person name="Byeon Y.-S."/>
            <person name="Kim S.-M."/>
            <person name="Yang H.L."/>
            <person name="Kim I.S."/>
        </authorList>
    </citation>
    <scope>NUCLEOTIDE SEQUENCE [LARGE SCALE GENOMIC DNA]</scope>
    <source>
        <strain evidence="1 2">BWR-B9</strain>
    </source>
</reference>
<name>A0ABS1IW24_9GAMM</name>
<proteinExistence type="predicted"/>
<dbReference type="Proteomes" id="UP001296921">
    <property type="component" value="Unassembled WGS sequence"/>
</dbReference>
<dbReference type="EMBL" id="JADRCR010000019">
    <property type="protein sequence ID" value="MBK5145972.1"/>
    <property type="molecule type" value="Genomic_DNA"/>
</dbReference>
<comment type="caution">
    <text evidence="1">The sequence shown here is derived from an EMBL/GenBank/DDBJ whole genome shotgun (WGS) entry which is preliminary data.</text>
</comment>
<protein>
    <submittedName>
        <fullName evidence="1">Uncharacterized protein</fullName>
    </submittedName>
</protein>
<accession>A0ABS1IW24</accession>
<sequence>MNTIEIINLLREWHQEKVDGISLLVEHADKPMDFGNGKTKQLAPEEIKPFRLGVKLALIILGDFPITLNGEENDE</sequence>
<keyword evidence="2" id="KW-1185">Reference proteome</keyword>
<gene>
    <name evidence="1" type="ORF">I2494_20085</name>
</gene>
<dbReference type="RefSeq" id="WP_218468713.1">
    <property type="nucleotide sequence ID" value="NZ_JADRCR010000019.1"/>
</dbReference>